<dbReference type="EMBL" id="GBXM01104385">
    <property type="protein sequence ID" value="JAH04192.1"/>
    <property type="molecule type" value="Transcribed_RNA"/>
</dbReference>
<reference evidence="1" key="1">
    <citation type="submission" date="2014-11" db="EMBL/GenBank/DDBJ databases">
        <authorList>
            <person name="Amaro Gonzalez C."/>
        </authorList>
    </citation>
    <scope>NUCLEOTIDE SEQUENCE</scope>
</reference>
<name>A0A0E9PIR3_ANGAN</name>
<evidence type="ECO:0000313" key="1">
    <source>
        <dbReference type="EMBL" id="JAH04192.1"/>
    </source>
</evidence>
<organism evidence="1">
    <name type="scientific">Anguilla anguilla</name>
    <name type="common">European freshwater eel</name>
    <name type="synonym">Muraena anguilla</name>
    <dbReference type="NCBI Taxonomy" id="7936"/>
    <lineage>
        <taxon>Eukaryota</taxon>
        <taxon>Metazoa</taxon>
        <taxon>Chordata</taxon>
        <taxon>Craniata</taxon>
        <taxon>Vertebrata</taxon>
        <taxon>Euteleostomi</taxon>
        <taxon>Actinopterygii</taxon>
        <taxon>Neopterygii</taxon>
        <taxon>Teleostei</taxon>
        <taxon>Anguilliformes</taxon>
        <taxon>Anguillidae</taxon>
        <taxon>Anguilla</taxon>
    </lineage>
</organism>
<proteinExistence type="predicted"/>
<accession>A0A0E9PIR3</accession>
<protein>
    <submittedName>
        <fullName evidence="1">Uncharacterized protein</fullName>
    </submittedName>
</protein>
<sequence>MILKSSMKALFDTKYVLPNLHTTRQHL</sequence>
<reference evidence="1" key="2">
    <citation type="journal article" date="2015" name="Fish Shellfish Immunol.">
        <title>Early steps in the European eel (Anguilla anguilla)-Vibrio vulnificus interaction in the gills: Role of the RtxA13 toxin.</title>
        <authorList>
            <person name="Callol A."/>
            <person name="Pajuelo D."/>
            <person name="Ebbesson L."/>
            <person name="Teles M."/>
            <person name="MacKenzie S."/>
            <person name="Amaro C."/>
        </authorList>
    </citation>
    <scope>NUCLEOTIDE SEQUENCE</scope>
</reference>
<dbReference type="AlphaFoldDB" id="A0A0E9PIR3"/>